<dbReference type="InParanoid" id="A0A163IVV4"/>
<name>A0A163IVV4_ABSGL</name>
<dbReference type="EMBL" id="LT550437">
    <property type="protein sequence ID" value="SAL95653.1"/>
    <property type="molecule type" value="Genomic_DNA"/>
</dbReference>
<evidence type="ECO:0000313" key="1">
    <source>
        <dbReference type="EMBL" id="SAL95653.1"/>
    </source>
</evidence>
<sequence length="104" mass="12077">MTKDIGSLALGKMDLDLEWRFRRFEFKDYENHGETLGSFFRFPHHCLDEEHYPFAHSATDTFVTPTSSHLLHRFGYYTRLVLSLLVSPLNLTQTCSLTTDVASF</sequence>
<dbReference type="Proteomes" id="UP000078561">
    <property type="component" value="Unassembled WGS sequence"/>
</dbReference>
<protein>
    <submittedName>
        <fullName evidence="1">Uncharacterized protein</fullName>
    </submittedName>
</protein>
<gene>
    <name evidence="1" type="primary">ABSGL_00994.1 scaffold 1128</name>
</gene>
<dbReference type="AlphaFoldDB" id="A0A163IVV4"/>
<reference evidence="1" key="1">
    <citation type="submission" date="2016-04" db="EMBL/GenBank/DDBJ databases">
        <authorList>
            <person name="Evans L.H."/>
            <person name="Alamgir A."/>
            <person name="Owens N."/>
            <person name="Weber N.D."/>
            <person name="Virtaneva K."/>
            <person name="Barbian K."/>
            <person name="Babar A."/>
            <person name="Rosenke K."/>
        </authorList>
    </citation>
    <scope>NUCLEOTIDE SEQUENCE [LARGE SCALE GENOMIC DNA]</scope>
    <source>
        <strain evidence="1">CBS 101.48</strain>
    </source>
</reference>
<proteinExistence type="predicted"/>
<accession>A0A163IVV4</accession>
<evidence type="ECO:0000313" key="2">
    <source>
        <dbReference type="Proteomes" id="UP000078561"/>
    </source>
</evidence>
<organism evidence="1">
    <name type="scientific">Absidia glauca</name>
    <name type="common">Pin mould</name>
    <dbReference type="NCBI Taxonomy" id="4829"/>
    <lineage>
        <taxon>Eukaryota</taxon>
        <taxon>Fungi</taxon>
        <taxon>Fungi incertae sedis</taxon>
        <taxon>Mucoromycota</taxon>
        <taxon>Mucoromycotina</taxon>
        <taxon>Mucoromycetes</taxon>
        <taxon>Mucorales</taxon>
        <taxon>Cunninghamellaceae</taxon>
        <taxon>Absidia</taxon>
    </lineage>
</organism>
<keyword evidence="2" id="KW-1185">Reference proteome</keyword>